<organism evidence="1 2">
    <name type="scientific">Gemmobacter caeni</name>
    <dbReference type="NCBI Taxonomy" id="589035"/>
    <lineage>
        <taxon>Bacteria</taxon>
        <taxon>Pseudomonadati</taxon>
        <taxon>Pseudomonadota</taxon>
        <taxon>Alphaproteobacteria</taxon>
        <taxon>Rhodobacterales</taxon>
        <taxon>Paracoccaceae</taxon>
        <taxon>Gemmobacter</taxon>
    </lineage>
</organism>
<dbReference type="EMBL" id="QBKP01000008">
    <property type="protein sequence ID" value="PTX49108.1"/>
    <property type="molecule type" value="Genomic_DNA"/>
</dbReference>
<protein>
    <submittedName>
        <fullName evidence="1">Uncharacterized protein</fullName>
    </submittedName>
</protein>
<dbReference type="RefSeq" id="WP_145693844.1">
    <property type="nucleotide sequence ID" value="NZ_QBKP01000008.1"/>
</dbReference>
<name>A0A2T6AZ88_9RHOB</name>
<reference evidence="1 2" key="1">
    <citation type="submission" date="2018-04" db="EMBL/GenBank/DDBJ databases">
        <title>Genomic Encyclopedia of Archaeal and Bacterial Type Strains, Phase II (KMG-II): from individual species to whole genera.</title>
        <authorList>
            <person name="Goeker M."/>
        </authorList>
    </citation>
    <scope>NUCLEOTIDE SEQUENCE [LARGE SCALE GENOMIC DNA]</scope>
    <source>
        <strain evidence="1 2">DSM 21823</strain>
    </source>
</reference>
<proteinExistence type="predicted"/>
<dbReference type="Proteomes" id="UP000244224">
    <property type="component" value="Unassembled WGS sequence"/>
</dbReference>
<evidence type="ECO:0000313" key="2">
    <source>
        <dbReference type="Proteomes" id="UP000244224"/>
    </source>
</evidence>
<sequence length="81" mass="9143">MSSLKKFNVTLDGVTLGQVNAMYSHPAWPDYAAAVHMIPARKRQMYSRRIPTYDGRLSLTIQMTNSRGKISGQVKFVPVEE</sequence>
<accession>A0A2T6AZ88</accession>
<evidence type="ECO:0000313" key="1">
    <source>
        <dbReference type="EMBL" id="PTX49108.1"/>
    </source>
</evidence>
<keyword evidence="2" id="KW-1185">Reference proteome</keyword>
<gene>
    <name evidence="1" type="ORF">C8N34_108218</name>
</gene>
<dbReference type="AlphaFoldDB" id="A0A2T6AZ88"/>
<comment type="caution">
    <text evidence="1">The sequence shown here is derived from an EMBL/GenBank/DDBJ whole genome shotgun (WGS) entry which is preliminary data.</text>
</comment>